<feature type="compositionally biased region" description="Basic and acidic residues" evidence="1">
    <location>
        <begin position="66"/>
        <end position="75"/>
    </location>
</feature>
<evidence type="ECO:0000256" key="1">
    <source>
        <dbReference type="SAM" id="MobiDB-lite"/>
    </source>
</evidence>
<evidence type="ECO:0000313" key="2">
    <source>
        <dbReference type="EMBL" id="MCR6097949.1"/>
    </source>
</evidence>
<name>A0A9Q4B422_SALAG</name>
<proteinExistence type="predicted"/>
<dbReference type="Proteomes" id="UP001057753">
    <property type="component" value="Unassembled WGS sequence"/>
</dbReference>
<dbReference type="AlphaFoldDB" id="A0A9Q4B422"/>
<comment type="caution">
    <text evidence="2">The sequence shown here is derived from an EMBL/GenBank/DDBJ whole genome shotgun (WGS) entry which is preliminary data.</text>
</comment>
<keyword evidence="3" id="KW-1185">Reference proteome</keyword>
<feature type="compositionally biased region" description="Polar residues" evidence="1">
    <location>
        <begin position="76"/>
        <end position="86"/>
    </location>
</feature>
<protein>
    <recommendedName>
        <fullName evidence="4">Spore coat protein</fullName>
    </recommendedName>
</protein>
<reference evidence="2" key="1">
    <citation type="submission" date="2020-06" db="EMBL/GenBank/DDBJ databases">
        <title>Insight into the genomes of haloalkaliphilic bacilli from Kenyan soda lakes.</title>
        <authorList>
            <person name="Mwirichia R."/>
            <person name="Villamizar G.C."/>
            <person name="Poehlein A."/>
            <person name="Mugweru J."/>
            <person name="Kipnyargis A."/>
            <person name="Kiplimo D."/>
            <person name="Orwa P."/>
            <person name="Daniel R."/>
        </authorList>
    </citation>
    <scope>NUCLEOTIDE SEQUENCE</scope>
    <source>
        <strain evidence="2">B1096_S55</strain>
    </source>
</reference>
<evidence type="ECO:0008006" key="4">
    <source>
        <dbReference type="Google" id="ProtNLM"/>
    </source>
</evidence>
<gene>
    <name evidence="2" type="ORF">HXA33_15535</name>
</gene>
<feature type="region of interest" description="Disordered" evidence="1">
    <location>
        <begin position="53"/>
        <end position="107"/>
    </location>
</feature>
<accession>A0A9Q4B422</accession>
<dbReference type="EMBL" id="JABXYM010000001">
    <property type="protein sequence ID" value="MCR6097949.1"/>
    <property type="molecule type" value="Genomic_DNA"/>
</dbReference>
<organism evidence="2 3">
    <name type="scientific">Salipaludibacillus agaradhaerens</name>
    <name type="common">Bacillus agaradhaerens</name>
    <dbReference type="NCBI Taxonomy" id="76935"/>
    <lineage>
        <taxon>Bacteria</taxon>
        <taxon>Bacillati</taxon>
        <taxon>Bacillota</taxon>
        <taxon>Bacilli</taxon>
        <taxon>Bacillales</taxon>
        <taxon>Bacillaceae</taxon>
    </lineage>
</organism>
<evidence type="ECO:0000313" key="3">
    <source>
        <dbReference type="Proteomes" id="UP001057753"/>
    </source>
</evidence>
<dbReference type="RefSeq" id="WP_257822321.1">
    <property type="nucleotide sequence ID" value="NZ_JABXYM010000001.1"/>
</dbReference>
<sequence length="107" mass="12219">MEKSQEKLINLMVSNVLSKHNVIKQDELPEEEKIKLQEIVEQLKEDVENFVETHKKTVTEQNAQRPSDDTIKPTSHESAPASSNKMNVKVAPNDANAKKIFLPKRNK</sequence>